<dbReference type="InterPro" id="IPR003111">
    <property type="entry name" value="Lon_prtase_N"/>
</dbReference>
<reference evidence="8" key="3">
    <citation type="submission" date="2015-06" db="UniProtKB">
        <authorList>
            <consortium name="EnsemblMetazoa"/>
        </authorList>
    </citation>
    <scope>IDENTIFICATION</scope>
</reference>
<evidence type="ECO:0000259" key="6">
    <source>
        <dbReference type="PROSITE" id="PS51787"/>
    </source>
</evidence>
<dbReference type="Pfam" id="PF13923">
    <property type="entry name" value="zf-C3HC4_2"/>
    <property type="match status" value="1"/>
</dbReference>
<dbReference type="GO" id="GO:0008270">
    <property type="term" value="F:zinc ion binding"/>
    <property type="evidence" value="ECO:0007669"/>
    <property type="project" value="UniProtKB-KW"/>
</dbReference>
<name>R7UXT4_CAPTE</name>
<dbReference type="SUPFAM" id="SSF88697">
    <property type="entry name" value="PUA domain-like"/>
    <property type="match status" value="1"/>
</dbReference>
<evidence type="ECO:0008006" key="10">
    <source>
        <dbReference type="Google" id="ProtNLM"/>
    </source>
</evidence>
<dbReference type="PANTHER" id="PTHR23327">
    <property type="entry name" value="RING FINGER PROTEIN 127"/>
    <property type="match status" value="1"/>
</dbReference>
<evidence type="ECO:0000256" key="4">
    <source>
        <dbReference type="PROSITE-ProRule" id="PRU00175"/>
    </source>
</evidence>
<dbReference type="GO" id="GO:0061630">
    <property type="term" value="F:ubiquitin protein ligase activity"/>
    <property type="evidence" value="ECO:0007669"/>
    <property type="project" value="TreeGrafter"/>
</dbReference>
<keyword evidence="2 4" id="KW-0863">Zinc-finger</keyword>
<dbReference type="PANTHER" id="PTHR23327:SF42">
    <property type="entry name" value="LON PEPTIDASE N-TERMINAL DOMAIN AND RING FINGER PROTEIN C14F5.10C"/>
    <property type="match status" value="1"/>
</dbReference>
<accession>R7UXT4</accession>
<dbReference type="OrthoDB" id="264917at2759"/>
<dbReference type="HOGENOM" id="CLU_013989_0_0_1"/>
<keyword evidence="9" id="KW-1185">Reference proteome</keyword>
<reference evidence="7 9" key="2">
    <citation type="journal article" date="2013" name="Nature">
        <title>Insights into bilaterian evolution from three spiralian genomes.</title>
        <authorList>
            <person name="Simakov O."/>
            <person name="Marletaz F."/>
            <person name="Cho S.J."/>
            <person name="Edsinger-Gonzales E."/>
            <person name="Havlak P."/>
            <person name="Hellsten U."/>
            <person name="Kuo D.H."/>
            <person name="Larsson T."/>
            <person name="Lv J."/>
            <person name="Arendt D."/>
            <person name="Savage R."/>
            <person name="Osoegawa K."/>
            <person name="de Jong P."/>
            <person name="Grimwood J."/>
            <person name="Chapman J.A."/>
            <person name="Shapiro H."/>
            <person name="Aerts A."/>
            <person name="Otillar R.P."/>
            <person name="Terry A.Y."/>
            <person name="Boore J.L."/>
            <person name="Grigoriev I.V."/>
            <person name="Lindberg D.R."/>
            <person name="Seaver E.C."/>
            <person name="Weisblat D.A."/>
            <person name="Putnam N.H."/>
            <person name="Rokhsar D.S."/>
        </authorList>
    </citation>
    <scope>NUCLEOTIDE SEQUENCE</scope>
    <source>
        <strain evidence="7 9">I ESC-2004</strain>
    </source>
</reference>
<dbReference type="Pfam" id="PF02190">
    <property type="entry name" value="LON_substr_bdg"/>
    <property type="match status" value="1"/>
</dbReference>
<dbReference type="CDD" id="cd16514">
    <property type="entry name" value="RING-HC_LONFs_rpt2"/>
    <property type="match status" value="1"/>
</dbReference>
<dbReference type="AlphaFoldDB" id="R7UXT4"/>
<keyword evidence="3" id="KW-0862">Zinc</keyword>
<evidence type="ECO:0000259" key="5">
    <source>
        <dbReference type="PROSITE" id="PS50089"/>
    </source>
</evidence>
<dbReference type="PROSITE" id="PS00518">
    <property type="entry name" value="ZF_RING_1"/>
    <property type="match status" value="1"/>
</dbReference>
<dbReference type="InterPro" id="IPR046336">
    <property type="entry name" value="Lon_prtase_N_sf"/>
</dbReference>
<dbReference type="PROSITE" id="PS51787">
    <property type="entry name" value="LON_N"/>
    <property type="match status" value="1"/>
</dbReference>
<reference evidence="9" key="1">
    <citation type="submission" date="2012-12" db="EMBL/GenBank/DDBJ databases">
        <authorList>
            <person name="Hellsten U."/>
            <person name="Grimwood J."/>
            <person name="Chapman J.A."/>
            <person name="Shapiro H."/>
            <person name="Aerts A."/>
            <person name="Otillar R.P."/>
            <person name="Terry A.Y."/>
            <person name="Boore J.L."/>
            <person name="Simakov O."/>
            <person name="Marletaz F."/>
            <person name="Cho S.-J."/>
            <person name="Edsinger-Gonzales E."/>
            <person name="Havlak P."/>
            <person name="Kuo D.-H."/>
            <person name="Larsson T."/>
            <person name="Lv J."/>
            <person name="Arendt D."/>
            <person name="Savage R."/>
            <person name="Osoegawa K."/>
            <person name="de Jong P."/>
            <person name="Lindberg D.R."/>
            <person name="Seaver E.C."/>
            <person name="Weisblat D.A."/>
            <person name="Putnam N.H."/>
            <person name="Grigoriev I.V."/>
            <person name="Rokhsar D.S."/>
        </authorList>
    </citation>
    <scope>NUCLEOTIDE SEQUENCE</scope>
    <source>
        <strain evidence="9">I ESC-2004</strain>
    </source>
</reference>
<keyword evidence="1" id="KW-0479">Metal-binding</keyword>
<dbReference type="OMA" id="QKCLERC"/>
<dbReference type="InterPro" id="IPR017907">
    <property type="entry name" value="Znf_RING_CS"/>
</dbReference>
<feature type="domain" description="Lon N-terminal" evidence="6">
    <location>
        <begin position="90"/>
        <end position="305"/>
    </location>
</feature>
<dbReference type="PROSITE" id="PS50089">
    <property type="entry name" value="ZF_RING_2"/>
    <property type="match status" value="1"/>
</dbReference>
<dbReference type="SUPFAM" id="SSF57850">
    <property type="entry name" value="RING/U-box"/>
    <property type="match status" value="1"/>
</dbReference>
<evidence type="ECO:0000256" key="2">
    <source>
        <dbReference type="ARBA" id="ARBA00022771"/>
    </source>
</evidence>
<dbReference type="InterPro" id="IPR015947">
    <property type="entry name" value="PUA-like_sf"/>
</dbReference>
<dbReference type="InterPro" id="IPR001841">
    <property type="entry name" value="Znf_RING"/>
</dbReference>
<organism evidence="7">
    <name type="scientific">Capitella teleta</name>
    <name type="common">Polychaete worm</name>
    <dbReference type="NCBI Taxonomy" id="283909"/>
    <lineage>
        <taxon>Eukaryota</taxon>
        <taxon>Metazoa</taxon>
        <taxon>Spiralia</taxon>
        <taxon>Lophotrochozoa</taxon>
        <taxon>Annelida</taxon>
        <taxon>Polychaeta</taxon>
        <taxon>Sedentaria</taxon>
        <taxon>Scolecida</taxon>
        <taxon>Capitellidae</taxon>
        <taxon>Capitella</taxon>
    </lineage>
</organism>
<dbReference type="InterPro" id="IPR013083">
    <property type="entry name" value="Znf_RING/FYVE/PHD"/>
</dbReference>
<dbReference type="EMBL" id="AMQN01006822">
    <property type="status" value="NOT_ANNOTATED_CDS"/>
    <property type="molecule type" value="Genomic_DNA"/>
</dbReference>
<protein>
    <recommendedName>
        <fullName evidence="10">RING-type domain-containing protein</fullName>
    </recommendedName>
</protein>
<proteinExistence type="predicted"/>
<sequence>MALREKEDFECTLCYRILFLPVTTPCGHVFCRHCLDRCLDHTTVCPLCKTSLSEYLAERRQAVTEAIVEIIQAYFPQDFAERQQQHEQDLAELSRMGAGDQQEVPIFVCTLSFPKMVCPLHIFEPRYRLMIRQCMEAGTRQFGMCVSLQEGDSFSEYGCMLEIRDVQYFPDGRSVVDTVGGRRFKVISRGMRNGYDTAKVELLSDYIDETPEALTALQKLHNSVRQDSEKWMDMLPSGHKAKIQQHMGPLPNMEVNPLSLTDGPAWLWWLISVLPLDPKAKLSILAMCSLKDRLNACKRVLQYVMRKCKSK</sequence>
<evidence type="ECO:0000313" key="9">
    <source>
        <dbReference type="Proteomes" id="UP000014760"/>
    </source>
</evidence>
<dbReference type="Gene3D" id="2.30.130.40">
    <property type="entry name" value="LON domain-like"/>
    <property type="match status" value="1"/>
</dbReference>
<dbReference type="SMART" id="SM00184">
    <property type="entry name" value="RING"/>
    <property type="match status" value="1"/>
</dbReference>
<evidence type="ECO:0000313" key="7">
    <source>
        <dbReference type="EMBL" id="ELU08221.1"/>
    </source>
</evidence>
<evidence type="ECO:0000256" key="1">
    <source>
        <dbReference type="ARBA" id="ARBA00022723"/>
    </source>
</evidence>
<dbReference type="STRING" id="283909.R7UXT4"/>
<gene>
    <name evidence="7" type="ORF">CAPTEDRAFT_197542</name>
</gene>
<evidence type="ECO:0000256" key="3">
    <source>
        <dbReference type="ARBA" id="ARBA00022833"/>
    </source>
</evidence>
<dbReference type="Gene3D" id="3.30.40.10">
    <property type="entry name" value="Zinc/RING finger domain, C3HC4 (zinc finger)"/>
    <property type="match status" value="1"/>
</dbReference>
<evidence type="ECO:0000313" key="8">
    <source>
        <dbReference type="EnsemblMetazoa" id="CapteP197542"/>
    </source>
</evidence>
<dbReference type="EnsemblMetazoa" id="CapteT197542">
    <property type="protein sequence ID" value="CapteP197542"/>
    <property type="gene ID" value="CapteG197542"/>
</dbReference>
<feature type="domain" description="RING-type" evidence="5">
    <location>
        <begin position="11"/>
        <end position="49"/>
    </location>
</feature>
<dbReference type="Proteomes" id="UP000014760">
    <property type="component" value="Unassembled WGS sequence"/>
</dbReference>
<dbReference type="SMART" id="SM00464">
    <property type="entry name" value="LON"/>
    <property type="match status" value="1"/>
</dbReference>
<dbReference type="EMBL" id="KB299236">
    <property type="protein sequence ID" value="ELU08221.1"/>
    <property type="molecule type" value="Genomic_DNA"/>
</dbReference>